<organism evidence="3 4">
    <name type="scientific">Chryseobacterium kimseyorum</name>
    <dbReference type="NCBI Taxonomy" id="2984028"/>
    <lineage>
        <taxon>Bacteria</taxon>
        <taxon>Pseudomonadati</taxon>
        <taxon>Bacteroidota</taxon>
        <taxon>Flavobacteriia</taxon>
        <taxon>Flavobacteriales</taxon>
        <taxon>Weeksellaceae</taxon>
        <taxon>Chryseobacterium group</taxon>
        <taxon>Chryseobacterium</taxon>
    </lineage>
</organism>
<dbReference type="InterPro" id="IPR036770">
    <property type="entry name" value="Ankyrin_rpt-contain_sf"/>
</dbReference>
<dbReference type="Gene3D" id="1.25.40.20">
    <property type="entry name" value="Ankyrin repeat-containing domain"/>
    <property type="match status" value="1"/>
</dbReference>
<gene>
    <name evidence="3" type="ORF">OMO38_09425</name>
</gene>
<evidence type="ECO:0000313" key="4">
    <source>
        <dbReference type="Proteomes" id="UP001163731"/>
    </source>
</evidence>
<dbReference type="SMART" id="SM00248">
    <property type="entry name" value="ANK"/>
    <property type="match status" value="1"/>
</dbReference>
<name>A0ABT3HYF7_9FLAO</name>
<keyword evidence="2" id="KW-0732">Signal</keyword>
<dbReference type="RefSeq" id="WP_264749929.1">
    <property type="nucleotide sequence ID" value="NZ_JAPDHW010000005.1"/>
</dbReference>
<dbReference type="PROSITE" id="PS50088">
    <property type="entry name" value="ANK_REPEAT"/>
    <property type="match status" value="1"/>
</dbReference>
<protein>
    <submittedName>
        <fullName evidence="3">Ankyrin repeat domain-containing protein</fullName>
    </submittedName>
</protein>
<keyword evidence="1" id="KW-0040">ANK repeat</keyword>
<dbReference type="Pfam" id="PF12796">
    <property type="entry name" value="Ank_2"/>
    <property type="match status" value="1"/>
</dbReference>
<reference evidence="3" key="1">
    <citation type="submission" date="2022-10" db="EMBL/GenBank/DDBJ databases">
        <title>Chryseobacterium babae sp. nov. isolated from the gut of the beetle Oryctes rhinoceros, and Chryseobacterium kimseyorum sp. nov., isolated from a stick insect rearing cage.</title>
        <authorList>
            <person name="Shelomi M."/>
            <person name="Han C.-J."/>
            <person name="Chen W.-M."/>
            <person name="Chen H.-K."/>
            <person name="Liaw S.-J."/>
            <person name="Muhle E."/>
            <person name="Clermont D."/>
        </authorList>
    </citation>
    <scope>NUCLEOTIDE SEQUENCE</scope>
    <source>
        <strain evidence="3">09-1422</strain>
    </source>
</reference>
<keyword evidence="4" id="KW-1185">Reference proteome</keyword>
<feature type="repeat" description="ANK" evidence="1">
    <location>
        <begin position="87"/>
        <end position="119"/>
    </location>
</feature>
<evidence type="ECO:0000256" key="1">
    <source>
        <dbReference type="PROSITE-ProRule" id="PRU00023"/>
    </source>
</evidence>
<dbReference type="InterPro" id="IPR002110">
    <property type="entry name" value="Ankyrin_rpt"/>
</dbReference>
<comment type="caution">
    <text evidence="3">The sequence shown here is derived from an EMBL/GenBank/DDBJ whole genome shotgun (WGS) entry which is preliminary data.</text>
</comment>
<dbReference type="SUPFAM" id="SSF48403">
    <property type="entry name" value="Ankyrin repeat"/>
    <property type="match status" value="1"/>
</dbReference>
<feature type="signal peptide" evidence="2">
    <location>
        <begin position="1"/>
        <end position="22"/>
    </location>
</feature>
<dbReference type="Proteomes" id="UP001163731">
    <property type="component" value="Unassembled WGS sequence"/>
</dbReference>
<proteinExistence type="predicted"/>
<dbReference type="PROSITE" id="PS50297">
    <property type="entry name" value="ANK_REP_REGION"/>
    <property type="match status" value="1"/>
</dbReference>
<evidence type="ECO:0000313" key="3">
    <source>
        <dbReference type="EMBL" id="MCW3168740.1"/>
    </source>
</evidence>
<evidence type="ECO:0000256" key="2">
    <source>
        <dbReference type="SAM" id="SignalP"/>
    </source>
</evidence>
<accession>A0ABT3HYF7</accession>
<feature type="chain" id="PRO_5045760295" evidence="2">
    <location>
        <begin position="23"/>
        <end position="140"/>
    </location>
</feature>
<dbReference type="EMBL" id="JAPDHW010000005">
    <property type="protein sequence ID" value="MCW3168740.1"/>
    <property type="molecule type" value="Genomic_DNA"/>
</dbReference>
<sequence length="140" mass="15656">MKKIISATFFIAISFLANGLFAQEMPASQLRSFQTDQLKAFNKNDYNKCFNIKEASYDLLSLSIRHERKNNFASLINATTDINRTCGYETPLMTAARFGRVEMAKTLIKKGADKSLKNSSGDTAKEIALKSNHPELAQIL</sequence>